<dbReference type="InterPro" id="IPR036236">
    <property type="entry name" value="Znf_C2H2_sf"/>
</dbReference>
<reference evidence="5" key="1">
    <citation type="submission" date="2022-02" db="EMBL/GenBank/DDBJ databases">
        <authorList>
            <person name="King R."/>
        </authorList>
    </citation>
    <scope>NUCLEOTIDE SEQUENCE</scope>
</reference>
<keyword evidence="3" id="KW-0862">Zinc</keyword>
<dbReference type="EMBL" id="LR824556">
    <property type="protein sequence ID" value="CAH1641987.1"/>
    <property type="molecule type" value="Genomic_DNA"/>
</dbReference>
<dbReference type="Proteomes" id="UP001153321">
    <property type="component" value="Chromosome 25"/>
</dbReference>
<dbReference type="InterPro" id="IPR022776">
    <property type="entry name" value="TRM13/UPF0224_CHHC_Znf_dom"/>
</dbReference>
<evidence type="ECO:0000313" key="5">
    <source>
        <dbReference type="EMBL" id="CAH1641987.1"/>
    </source>
</evidence>
<accession>A0A9P0N4C1</accession>
<evidence type="ECO:0000313" key="6">
    <source>
        <dbReference type="Proteomes" id="UP001153321"/>
    </source>
</evidence>
<evidence type="ECO:0000259" key="4">
    <source>
        <dbReference type="PROSITE" id="PS51800"/>
    </source>
</evidence>
<evidence type="ECO:0000256" key="1">
    <source>
        <dbReference type="ARBA" id="ARBA00022723"/>
    </source>
</evidence>
<dbReference type="PANTHER" id="PTHR21402:SF5">
    <property type="entry name" value="GAMETOCYTE SPECIFIC FACTOR 1"/>
    <property type="match status" value="1"/>
</dbReference>
<dbReference type="Pfam" id="PF05253">
    <property type="entry name" value="zf-U11-48K"/>
    <property type="match status" value="1"/>
</dbReference>
<feature type="domain" description="CHHC U11-48K-type" evidence="4">
    <location>
        <begin position="7"/>
        <end position="34"/>
    </location>
</feature>
<name>A0A9P0N4C1_SPOLI</name>
<evidence type="ECO:0000256" key="2">
    <source>
        <dbReference type="ARBA" id="ARBA00022771"/>
    </source>
</evidence>
<organism evidence="5 6">
    <name type="scientific">Spodoptera littoralis</name>
    <name type="common">Egyptian cotton leafworm</name>
    <dbReference type="NCBI Taxonomy" id="7109"/>
    <lineage>
        <taxon>Eukaryota</taxon>
        <taxon>Metazoa</taxon>
        <taxon>Ecdysozoa</taxon>
        <taxon>Arthropoda</taxon>
        <taxon>Hexapoda</taxon>
        <taxon>Insecta</taxon>
        <taxon>Pterygota</taxon>
        <taxon>Neoptera</taxon>
        <taxon>Endopterygota</taxon>
        <taxon>Lepidoptera</taxon>
        <taxon>Glossata</taxon>
        <taxon>Ditrysia</taxon>
        <taxon>Noctuoidea</taxon>
        <taxon>Noctuidae</taxon>
        <taxon>Amphipyrinae</taxon>
        <taxon>Spodoptera</taxon>
    </lineage>
</organism>
<keyword evidence="2" id="KW-0863">Zinc-finger</keyword>
<dbReference type="PROSITE" id="PS51800">
    <property type="entry name" value="ZF_CHHC_U11_48K"/>
    <property type="match status" value="2"/>
</dbReference>
<dbReference type="SUPFAM" id="SSF57667">
    <property type="entry name" value="beta-beta-alpha zinc fingers"/>
    <property type="match status" value="1"/>
</dbReference>
<dbReference type="GO" id="GO:0008270">
    <property type="term" value="F:zinc ion binding"/>
    <property type="evidence" value="ECO:0007669"/>
    <property type="project" value="UniProtKB-KW"/>
</dbReference>
<dbReference type="AlphaFoldDB" id="A0A9P0N4C1"/>
<proteinExistence type="predicted"/>
<sequence>MINNENYATCPYNPCHRVSRSRLQHHIIKCQKTHPPLEICLFNATHRYPAHLMKDHYEVCPNKIQKEQSLSFRNNFCTSNITIGARRAPIPLKQQDYLPEHDPDYECWDD</sequence>
<gene>
    <name evidence="5" type="ORF">SPLIT_LOCUS7343</name>
</gene>
<keyword evidence="1" id="KW-0479">Metal-binding</keyword>
<feature type="domain" description="CHHC U11-48K-type" evidence="4">
    <location>
        <begin position="37"/>
        <end position="64"/>
    </location>
</feature>
<keyword evidence="6" id="KW-1185">Reference proteome</keyword>
<evidence type="ECO:0000256" key="3">
    <source>
        <dbReference type="ARBA" id="ARBA00022833"/>
    </source>
</evidence>
<dbReference type="InterPro" id="IPR051591">
    <property type="entry name" value="UPF0224_FAM112_RNA_Proc"/>
</dbReference>
<dbReference type="PANTHER" id="PTHR21402">
    <property type="entry name" value="GAMETOCYTE SPECIFIC FACTOR 1-RELATED"/>
    <property type="match status" value="1"/>
</dbReference>
<protein>
    <recommendedName>
        <fullName evidence="4">CHHC U11-48K-type domain-containing protein</fullName>
    </recommendedName>
</protein>